<feature type="domain" description="SLH" evidence="4">
    <location>
        <begin position="557"/>
        <end position="634"/>
    </location>
</feature>
<keyword evidence="3" id="KW-1133">Transmembrane helix</keyword>
<evidence type="ECO:0000256" key="3">
    <source>
        <dbReference type="SAM" id="Phobius"/>
    </source>
</evidence>
<feature type="region of interest" description="Disordered" evidence="2">
    <location>
        <begin position="148"/>
        <end position="174"/>
    </location>
</feature>
<evidence type="ECO:0000256" key="2">
    <source>
        <dbReference type="SAM" id="MobiDB-lite"/>
    </source>
</evidence>
<evidence type="ECO:0000259" key="4">
    <source>
        <dbReference type="PROSITE" id="PS51272"/>
    </source>
</evidence>
<keyword evidence="1" id="KW-0175">Coiled coil</keyword>
<keyword evidence="3" id="KW-0812">Transmembrane</keyword>
<sequence>MAVLAAHPSPTSFQLRWALNCRKPSPASLRIRFPAPDARRRLALLVAAGSPPGGEFVGPASRESSAGSSDPFSGWSGEEAEGGAPQKGRFGGIMGAGLAGIFLAAGITFAALSLGQKNAGTKRQMEPMKMEQEALLVSDEQNVKIDPVENESSSTLSEEGPTYGLDSNTGINKENISPVETVDTASDSKVDFSIRVESSMTEDPGSAGIDVDAFNTTSTEEDLSSSNIIDHLSEPTSSNVTSTEKPAYAGQLSSDDFSIKDSNINLASGTTDSSVELNDNLETGSLVGLSSSSCNSTNLGIDHHDGQLFSDESENSKLPLDSVGSGGELLIDTSIFEGSDILEMNATLNSQFVSDDAVEQVNSHSGEQDSGPFPDESIAFPSVVHNTNADVPSGINSESNFNLSEMLEVPCEATCPTLEVKKLDVEGYFEAPSSLPVGPLENQPDTSATYESNRGKPLFESALPQKSFSSAGIPAPSLVSAAPQVSPGRILVPAVVDQVQGQALAALQVLKVIEADIQPGDICSRREYARWLVSASSILSRSTTSKVYPAMYIENVTELAFDDVTPEDPDFPFIQGLAEAGLISSKLSKSDMNVPVGVEEDPVFFYPESPVSRQDLVSWKMALEKRQLPEVDRKILYQCSGYIDIDKINPEAWPALTVDLSTREHGIIPLAFGYTRLFQPDKPVTKAQAAIALATGDADEVVGEELARIEAESMADAAVVAHTALVAQVEKDLNARFEQELTMERQKIDAVEKLAEEARSELEKLKREREEENNALIRGHAAVESEMEILSKLRNEVEEQLQSLMSNKVEIAFERERINKLRKEAEKENEVIVHLQYELEVERKALSMARAWAEKEAKRASEQAKALEEARERWERDGLKVNVDQDLRDEELGGTTWLNAGKRSLIEETIDRGENLLGKLKSMSISIKGKSAAVIEKIIQIIMSVVLALKRQASEAFQHASELRMAIIAKASTSIDEFRENASEFGLSIADKSSKSTQELLENATLLCSTMRDGAKRAVEDCREGMEKITQRFKTT</sequence>
<accession>A0A1D1ZKX1</accession>
<feature type="region of interest" description="Disordered" evidence="2">
    <location>
        <begin position="434"/>
        <end position="453"/>
    </location>
</feature>
<feature type="region of interest" description="Disordered" evidence="2">
    <location>
        <begin position="54"/>
        <end position="86"/>
    </location>
</feature>
<protein>
    <submittedName>
        <fullName evidence="5">Huntingtin-interacting protein 1</fullName>
    </submittedName>
</protein>
<feature type="coiled-coil region" evidence="1">
    <location>
        <begin position="734"/>
        <end position="877"/>
    </location>
</feature>
<evidence type="ECO:0000313" key="5">
    <source>
        <dbReference type="EMBL" id="JAT67385.1"/>
    </source>
</evidence>
<gene>
    <name evidence="5" type="primary">Hip1_0</name>
    <name evidence="5" type="ORF">g.77967</name>
</gene>
<feature type="compositionally biased region" description="Polar residues" evidence="2">
    <location>
        <begin position="217"/>
        <end position="244"/>
    </location>
</feature>
<organism evidence="5">
    <name type="scientific">Anthurium amnicola</name>
    <dbReference type="NCBI Taxonomy" id="1678845"/>
    <lineage>
        <taxon>Eukaryota</taxon>
        <taxon>Viridiplantae</taxon>
        <taxon>Streptophyta</taxon>
        <taxon>Embryophyta</taxon>
        <taxon>Tracheophyta</taxon>
        <taxon>Spermatophyta</taxon>
        <taxon>Magnoliopsida</taxon>
        <taxon>Liliopsida</taxon>
        <taxon>Araceae</taxon>
        <taxon>Pothoideae</taxon>
        <taxon>Potheae</taxon>
        <taxon>Anthurium</taxon>
    </lineage>
</organism>
<dbReference type="AlphaFoldDB" id="A0A1D1ZKX1"/>
<feature type="compositionally biased region" description="Polar residues" evidence="2">
    <location>
        <begin position="443"/>
        <end position="452"/>
    </location>
</feature>
<keyword evidence="3" id="KW-0472">Membrane</keyword>
<dbReference type="PANTHER" id="PTHR33740:SF3">
    <property type="entry name" value="GPI-ANCHORED ADHESIN-LIKE PROTEIN"/>
    <property type="match status" value="1"/>
</dbReference>
<dbReference type="PROSITE" id="PS51272">
    <property type="entry name" value="SLH"/>
    <property type="match status" value="1"/>
</dbReference>
<feature type="transmembrane region" description="Helical" evidence="3">
    <location>
        <begin position="93"/>
        <end position="115"/>
    </location>
</feature>
<feature type="region of interest" description="Disordered" evidence="2">
    <location>
        <begin position="217"/>
        <end position="246"/>
    </location>
</feature>
<evidence type="ECO:0000256" key="1">
    <source>
        <dbReference type="SAM" id="Coils"/>
    </source>
</evidence>
<dbReference type="PANTHER" id="PTHR33740">
    <property type="entry name" value="GPI-ANCHORED ADHESIN-LIKE PROTEIN"/>
    <property type="match status" value="1"/>
</dbReference>
<feature type="compositionally biased region" description="Polar residues" evidence="2">
    <location>
        <begin position="62"/>
        <end position="71"/>
    </location>
</feature>
<reference evidence="5" key="1">
    <citation type="submission" date="2015-07" db="EMBL/GenBank/DDBJ databases">
        <title>Transcriptome Assembly of Anthurium amnicola.</title>
        <authorList>
            <person name="Suzuki J."/>
        </authorList>
    </citation>
    <scope>NUCLEOTIDE SEQUENCE</scope>
</reference>
<feature type="compositionally biased region" description="Polar residues" evidence="2">
    <location>
        <begin position="165"/>
        <end position="174"/>
    </location>
</feature>
<dbReference type="EMBL" id="GDJX01000551">
    <property type="protein sequence ID" value="JAT67385.1"/>
    <property type="molecule type" value="Transcribed_RNA"/>
</dbReference>
<dbReference type="InterPro" id="IPR001119">
    <property type="entry name" value="SLH_dom"/>
</dbReference>
<name>A0A1D1ZKX1_9ARAE</name>
<proteinExistence type="predicted"/>